<keyword evidence="2" id="KW-0378">Hydrolase</keyword>
<comment type="caution">
    <text evidence="2">The sequence shown here is derived from an EMBL/GenBank/DDBJ whole genome shotgun (WGS) entry which is preliminary data.</text>
</comment>
<proteinExistence type="predicted"/>
<protein>
    <submittedName>
        <fullName evidence="2">ATP-dependent endonuclease</fullName>
    </submittedName>
</protein>
<dbReference type="InterPro" id="IPR022602">
    <property type="entry name" value="DUF2813"/>
</dbReference>
<dbReference type="SUPFAM" id="SSF52540">
    <property type="entry name" value="P-loop containing nucleoside triphosphate hydrolases"/>
    <property type="match status" value="1"/>
</dbReference>
<organism evidence="2 3">
    <name type="scientific">Brenneria alni</name>
    <dbReference type="NCBI Taxonomy" id="71656"/>
    <lineage>
        <taxon>Bacteria</taxon>
        <taxon>Pseudomonadati</taxon>
        <taxon>Pseudomonadota</taxon>
        <taxon>Gammaproteobacteria</taxon>
        <taxon>Enterobacterales</taxon>
        <taxon>Pectobacteriaceae</taxon>
        <taxon>Brenneria</taxon>
    </lineage>
</organism>
<dbReference type="OrthoDB" id="5836727at2"/>
<evidence type="ECO:0000259" key="1">
    <source>
        <dbReference type="Pfam" id="PF20469"/>
    </source>
</evidence>
<dbReference type="EMBL" id="MJLZ01000004">
    <property type="protein sequence ID" value="RLM27310.1"/>
    <property type="molecule type" value="Genomic_DNA"/>
</dbReference>
<dbReference type="InterPro" id="IPR034139">
    <property type="entry name" value="TOPRIM_OLD"/>
</dbReference>
<name>A0A421DSK9_9GAMM</name>
<keyword evidence="3" id="KW-1185">Reference proteome</keyword>
<keyword evidence="2" id="KW-0255">Endonuclease</keyword>
<gene>
    <name evidence="2" type="ORF">BIY29_03570</name>
</gene>
<dbReference type="CDD" id="cd01026">
    <property type="entry name" value="TOPRIM_OLD"/>
    <property type="match status" value="1"/>
</dbReference>
<feature type="domain" description="OLD protein-like TOPRIM" evidence="1">
    <location>
        <begin position="378"/>
        <end position="442"/>
    </location>
</feature>
<dbReference type="GO" id="GO:0004519">
    <property type="term" value="F:endonuclease activity"/>
    <property type="evidence" value="ECO:0007669"/>
    <property type="project" value="UniProtKB-KW"/>
</dbReference>
<dbReference type="GO" id="GO:0000731">
    <property type="term" value="P:DNA synthesis involved in DNA repair"/>
    <property type="evidence" value="ECO:0007669"/>
    <property type="project" value="TreeGrafter"/>
</dbReference>
<dbReference type="Pfam" id="PF11398">
    <property type="entry name" value="DUF2813"/>
    <property type="match status" value="1"/>
</dbReference>
<accession>A0A421DSK9</accession>
<dbReference type="InterPro" id="IPR027417">
    <property type="entry name" value="P-loop_NTPase"/>
</dbReference>
<evidence type="ECO:0000313" key="3">
    <source>
        <dbReference type="Proteomes" id="UP000285648"/>
    </source>
</evidence>
<dbReference type="RefSeq" id="WP_121573800.1">
    <property type="nucleotide sequence ID" value="NZ_MJLZ01000004.1"/>
</dbReference>
<dbReference type="Proteomes" id="UP000285648">
    <property type="component" value="Unassembled WGS sequence"/>
</dbReference>
<keyword evidence="2" id="KW-0540">Nuclease</keyword>
<dbReference type="AlphaFoldDB" id="A0A421DSK9"/>
<reference evidence="2 3" key="1">
    <citation type="submission" date="2016-09" db="EMBL/GenBank/DDBJ databases">
        <authorList>
            <person name="Doonan J."/>
            <person name="Pachebat J.A."/>
            <person name="Golyshin P.N."/>
            <person name="Denman S."/>
            <person name="Mcdonald J.E."/>
        </authorList>
    </citation>
    <scope>NUCLEOTIDE SEQUENCE [LARGE SCALE GENOMIC DNA]</scope>
    <source>
        <strain evidence="2 3">NCPPB 3934</strain>
    </source>
</reference>
<dbReference type="PANTHER" id="PTHR32182:SF19">
    <property type="entry name" value="HOMOLOGY WITH RECF PROTEIN"/>
    <property type="match status" value="1"/>
</dbReference>
<dbReference type="Pfam" id="PF20469">
    <property type="entry name" value="OLD-like_TOPRIM"/>
    <property type="match status" value="1"/>
</dbReference>
<dbReference type="PANTHER" id="PTHR32182">
    <property type="entry name" value="DNA REPLICATION AND REPAIR PROTEIN RECF"/>
    <property type="match status" value="1"/>
</dbReference>
<sequence length="554" mass="63538">MHLENVEIVGFRGINRLSLGLDDNTVLIGENAWGKSSLLDALSLLLAPTLPLYHFDLQDFHFTPGDETSRERHLQVIFTFCETAPGHHLMPRYRTLNRVWVEGDASLYRIFYRLEGEVDESQSVFTWRSFLDAEGHPIPLNDIDELVGEVIRLHPVLRLRDARFMRRLRSGDLNVTTDNSNEKLARQFEQLMGELLQNPQKLTDKELRQGLVAMRQLLEHYFSEQNAPFNERRHHRYARAHNGKYWRSLDNINRLIADPNSRSRRIILLGLFSTLLQAKGSVALDLHSRPLLVIEDPETRLHPIMLSVAWGLLMQLPLQKITTTNSGELLSLVPMEQVCRLVRESSRVATYRIGRQGMSAEDSRRIAFHIRFNRPASLFARCWLLVEGETEVWMLNELARQCGHHFEAEGVKVIEFAQSGLRPLLKFARRMGIEWHVLVDGDEAGKKYAATAQSLLTMQGESDRDHLTVLPAPDMEHYMYRAGFGHVYHRVAQLPEKVPLSMHKIIVKAIHRSSKPDLAIEVAMEAATRGSESIPPLIRGMFSRVLWLARGRAD</sequence>
<dbReference type="GO" id="GO:0006302">
    <property type="term" value="P:double-strand break repair"/>
    <property type="evidence" value="ECO:0007669"/>
    <property type="project" value="TreeGrafter"/>
</dbReference>
<dbReference type="Gene3D" id="3.40.50.300">
    <property type="entry name" value="P-loop containing nucleotide triphosphate hydrolases"/>
    <property type="match status" value="1"/>
</dbReference>
<evidence type="ECO:0000313" key="2">
    <source>
        <dbReference type="EMBL" id="RLM27310.1"/>
    </source>
</evidence>